<dbReference type="EMBL" id="BA000059">
    <property type="protein sequence ID" value="BAO05164.1"/>
    <property type="molecule type" value="Genomic_DNA"/>
</dbReference>
<keyword evidence="2" id="KW-0969">Cilium</keyword>
<keyword evidence="2" id="KW-0966">Cell projection</keyword>
<gene>
    <name evidence="1" type="ORF">CBO05P1_295</name>
    <name evidence="2" type="ORF">CBO05P2_139</name>
</gene>
<name>A0A060N9Z1_CLOBO</name>
<evidence type="ECO:0000313" key="1">
    <source>
        <dbReference type="EMBL" id="BAO05014.1"/>
    </source>
</evidence>
<dbReference type="AlphaFoldDB" id="A0A060N9Z1"/>
<reference evidence="2" key="1">
    <citation type="submission" date="2013-10" db="EMBL/GenBank/DDBJ databases">
        <title>Draft genome sequence of Clostridium botulinum type B strain Osaka05.</title>
        <authorList>
            <person name="Sakaguchi Y."/>
            <person name="Hosomi K."/>
            <person name="Uchiyama J."/>
            <person name="Ogura Y."/>
            <person name="Sakaguchi M."/>
            <person name="Kohda T."/>
            <person name="Mukamoto M."/>
            <person name="Misawa N."/>
            <person name="Matsuzaki S."/>
            <person name="Hayashi T."/>
            <person name="Kozaki S."/>
        </authorList>
    </citation>
    <scope>NUCLEOTIDE SEQUENCE</scope>
    <source>
        <strain evidence="2">Osaka05</strain>
    </source>
</reference>
<dbReference type="EMBL" id="BA000058">
    <property type="protein sequence ID" value="BAO05014.1"/>
    <property type="molecule type" value="Genomic_DNA"/>
</dbReference>
<dbReference type="Proteomes" id="UP000054164">
    <property type="component" value="Unassembled WGS sequence"/>
</dbReference>
<evidence type="ECO:0000313" key="2">
    <source>
        <dbReference type="EMBL" id="BAO05164.1"/>
    </source>
</evidence>
<sequence>MGISQLKKEITKKLKEKWGYSKHQIDVYWQSNKDLTKEELEKELEKI</sequence>
<proteinExistence type="predicted"/>
<accession>A0A060N9Z1</accession>
<protein>
    <submittedName>
        <fullName evidence="2">Flagellar protein FliS</fullName>
    </submittedName>
</protein>
<keyword evidence="2" id="KW-0282">Flagellum</keyword>
<dbReference type="RefSeq" id="WP_154219160.1">
    <property type="nucleotide sequence ID" value="NZ_BA000058.1"/>
</dbReference>
<organism evidence="2">
    <name type="scientific">Clostridium botulinum B str. Osaka05</name>
    <dbReference type="NCBI Taxonomy" id="1407017"/>
    <lineage>
        <taxon>Bacteria</taxon>
        <taxon>Bacillati</taxon>
        <taxon>Bacillota</taxon>
        <taxon>Clostridia</taxon>
        <taxon>Eubacteriales</taxon>
        <taxon>Clostridiaceae</taxon>
        <taxon>Clostridium</taxon>
    </lineage>
</organism>
<dbReference type="HOGENOM" id="CLU_3166358_0_0_9"/>